<dbReference type="Proteomes" id="UP000318995">
    <property type="component" value="Unassembled WGS sequence"/>
</dbReference>
<evidence type="ECO:0000313" key="2">
    <source>
        <dbReference type="Proteomes" id="UP000318995"/>
    </source>
</evidence>
<comment type="caution">
    <text evidence="1">The sequence shown here is derived from an EMBL/GenBank/DDBJ whole genome shotgun (WGS) entry which is preliminary data.</text>
</comment>
<reference evidence="1 2" key="1">
    <citation type="submission" date="2019-02" db="EMBL/GenBank/DDBJ databases">
        <title>Deep-cultivation of Planctomycetes and their phenomic and genomic characterization uncovers novel biology.</title>
        <authorList>
            <person name="Wiegand S."/>
            <person name="Jogler M."/>
            <person name="Boedeker C."/>
            <person name="Pinto D."/>
            <person name="Vollmers J."/>
            <person name="Rivas-Marin E."/>
            <person name="Kohn T."/>
            <person name="Peeters S.H."/>
            <person name="Heuer A."/>
            <person name="Rast P."/>
            <person name="Oberbeckmann S."/>
            <person name="Bunk B."/>
            <person name="Jeske O."/>
            <person name="Meyerdierks A."/>
            <person name="Storesund J.E."/>
            <person name="Kallscheuer N."/>
            <person name="Luecker S."/>
            <person name="Lage O.M."/>
            <person name="Pohl T."/>
            <person name="Merkel B.J."/>
            <person name="Hornburger P."/>
            <person name="Mueller R.-W."/>
            <person name="Bruemmer F."/>
            <person name="Labrenz M."/>
            <person name="Spormann A.M."/>
            <person name="Op Den Camp H."/>
            <person name="Overmann J."/>
            <person name="Amann R."/>
            <person name="Jetten M.S.M."/>
            <person name="Mascher T."/>
            <person name="Medema M.H."/>
            <person name="Devos D.P."/>
            <person name="Kaster A.-K."/>
            <person name="Ovreas L."/>
            <person name="Rohde M."/>
            <person name="Galperin M.Y."/>
            <person name="Jogler C."/>
        </authorList>
    </citation>
    <scope>NUCLEOTIDE SEQUENCE [LARGE SCALE GENOMIC DNA]</scope>
    <source>
        <strain evidence="1 2">Pla111</strain>
    </source>
</reference>
<evidence type="ECO:0000313" key="1">
    <source>
        <dbReference type="EMBL" id="TWT48311.1"/>
    </source>
</evidence>
<sequence length="141" mass="16318">MTRRDTKLESEGAEFLVLGNLLARGVQCHKAYTQTARYDLLALSHDHKIAVTIQVKSRWDLKARGFFLKSVDSDFVVAVFLNRSTTDPSKEADPKYFVLPKRIVKKYWRDEKVPKVYLPGIYNLQRYESAWNLIAANLEPK</sequence>
<dbReference type="InterPro" id="IPR011856">
    <property type="entry name" value="tRNA_endonuc-like_dom_sf"/>
</dbReference>
<organism evidence="1 2">
    <name type="scientific">Botrimarina hoheduenensis</name>
    <dbReference type="NCBI Taxonomy" id="2528000"/>
    <lineage>
        <taxon>Bacteria</taxon>
        <taxon>Pseudomonadati</taxon>
        <taxon>Planctomycetota</taxon>
        <taxon>Planctomycetia</taxon>
        <taxon>Pirellulales</taxon>
        <taxon>Lacipirellulaceae</taxon>
        <taxon>Botrimarina</taxon>
    </lineage>
</organism>
<protein>
    <recommendedName>
        <fullName evidence="3">PD(D/E)XK endonuclease domain-containing protein</fullName>
    </recommendedName>
</protein>
<keyword evidence="2" id="KW-1185">Reference proteome</keyword>
<dbReference type="OrthoDB" id="6388379at2"/>
<dbReference type="GO" id="GO:0003676">
    <property type="term" value="F:nucleic acid binding"/>
    <property type="evidence" value="ECO:0007669"/>
    <property type="project" value="InterPro"/>
</dbReference>
<dbReference type="Gene3D" id="3.40.1350.10">
    <property type="match status" value="1"/>
</dbReference>
<accession>A0A5C5WE20</accession>
<evidence type="ECO:0008006" key="3">
    <source>
        <dbReference type="Google" id="ProtNLM"/>
    </source>
</evidence>
<name>A0A5C5WE20_9BACT</name>
<dbReference type="EMBL" id="SJPH01000001">
    <property type="protein sequence ID" value="TWT48311.1"/>
    <property type="molecule type" value="Genomic_DNA"/>
</dbReference>
<proteinExistence type="predicted"/>
<gene>
    <name evidence="1" type="ORF">Pla111_00740</name>
</gene>
<dbReference type="AlphaFoldDB" id="A0A5C5WE20"/>